<keyword evidence="3" id="KW-0067">ATP-binding</keyword>
<dbReference type="GO" id="GO:0046854">
    <property type="term" value="P:phosphatidylinositol phosphate biosynthetic process"/>
    <property type="evidence" value="ECO:0007669"/>
    <property type="project" value="TreeGrafter"/>
</dbReference>
<evidence type="ECO:0000313" key="7">
    <source>
        <dbReference type="Proteomes" id="UP001465755"/>
    </source>
</evidence>
<dbReference type="InterPro" id="IPR027484">
    <property type="entry name" value="PInositol-4-P-5-kinase_N"/>
</dbReference>
<dbReference type="Pfam" id="PF01504">
    <property type="entry name" value="PIP5K"/>
    <property type="match status" value="2"/>
</dbReference>
<dbReference type="SMART" id="SM00330">
    <property type="entry name" value="PIPKc"/>
    <property type="match status" value="1"/>
</dbReference>
<dbReference type="InterPro" id="IPR023610">
    <property type="entry name" value="PInositol-4/5-P-5/4-kinase"/>
</dbReference>
<feature type="domain" description="PIPK" evidence="5">
    <location>
        <begin position="385"/>
        <end position="1045"/>
    </location>
</feature>
<dbReference type="PANTHER" id="PTHR23086:SF8">
    <property type="entry name" value="PHOSPHATIDYLINOSITOL 5-PHOSPHATE 4-KINASE, ISOFORM A"/>
    <property type="match status" value="1"/>
</dbReference>
<dbReference type="Gene3D" id="3.30.800.10">
    <property type="entry name" value="Phosphatidylinositol Phosphate Kinase II Beta"/>
    <property type="match status" value="1"/>
</dbReference>
<keyword evidence="3" id="KW-0808">Transferase</keyword>
<reference evidence="6 7" key="1">
    <citation type="journal article" date="2024" name="Nat. Commun.">
        <title>Phylogenomics reveals the evolutionary origins of lichenization in chlorophyte algae.</title>
        <authorList>
            <person name="Puginier C."/>
            <person name="Libourel C."/>
            <person name="Otte J."/>
            <person name="Skaloud P."/>
            <person name="Haon M."/>
            <person name="Grisel S."/>
            <person name="Petersen M."/>
            <person name="Berrin J.G."/>
            <person name="Delaux P.M."/>
            <person name="Dal Grande F."/>
            <person name="Keller J."/>
        </authorList>
    </citation>
    <scope>NUCLEOTIDE SEQUENCE [LARGE SCALE GENOMIC DNA]</scope>
    <source>
        <strain evidence="6 7">SAG 2036</strain>
    </source>
</reference>
<name>A0AAW1P0W1_9CHLO</name>
<dbReference type="PANTHER" id="PTHR23086">
    <property type="entry name" value="PHOSPHATIDYLINOSITOL-4-PHOSPHATE 5-KINASE"/>
    <property type="match status" value="1"/>
</dbReference>
<feature type="compositionally biased region" description="Low complexity" evidence="4">
    <location>
        <begin position="264"/>
        <end position="275"/>
    </location>
</feature>
<organism evidence="6 7">
    <name type="scientific">Symbiochloris irregularis</name>
    <dbReference type="NCBI Taxonomy" id="706552"/>
    <lineage>
        <taxon>Eukaryota</taxon>
        <taxon>Viridiplantae</taxon>
        <taxon>Chlorophyta</taxon>
        <taxon>core chlorophytes</taxon>
        <taxon>Trebouxiophyceae</taxon>
        <taxon>Trebouxiales</taxon>
        <taxon>Trebouxiaceae</taxon>
        <taxon>Symbiochloris</taxon>
    </lineage>
</organism>
<evidence type="ECO:0000259" key="5">
    <source>
        <dbReference type="PROSITE" id="PS51455"/>
    </source>
</evidence>
<comment type="caution">
    <text evidence="6">The sequence shown here is derived from an EMBL/GenBank/DDBJ whole genome shotgun (WGS) entry which is preliminary data.</text>
</comment>
<dbReference type="InterPro" id="IPR002498">
    <property type="entry name" value="PInositol-4-P-4/5-kinase_core"/>
</dbReference>
<dbReference type="PROSITE" id="PS51455">
    <property type="entry name" value="PIPK"/>
    <property type="match status" value="1"/>
</dbReference>
<evidence type="ECO:0000313" key="6">
    <source>
        <dbReference type="EMBL" id="KAK9800236.1"/>
    </source>
</evidence>
<dbReference type="EMBL" id="JALJOQ010000084">
    <property type="protein sequence ID" value="KAK9800236.1"/>
    <property type="molecule type" value="Genomic_DNA"/>
</dbReference>
<dbReference type="GO" id="GO:0016308">
    <property type="term" value="F:1-phosphatidylinositol-4-phosphate 5-kinase activity"/>
    <property type="evidence" value="ECO:0007669"/>
    <property type="project" value="UniProtKB-EC"/>
</dbReference>
<evidence type="ECO:0000256" key="2">
    <source>
        <dbReference type="ARBA" id="ARBA00022737"/>
    </source>
</evidence>
<dbReference type="AlphaFoldDB" id="A0AAW1P0W1"/>
<evidence type="ECO:0000256" key="3">
    <source>
        <dbReference type="PROSITE-ProRule" id="PRU00781"/>
    </source>
</evidence>
<accession>A0AAW1P0W1</accession>
<keyword evidence="3" id="KW-0547">Nucleotide-binding</keyword>
<dbReference type="EC" id="2.7.1.68" evidence="1"/>
<protein>
    <recommendedName>
        <fullName evidence="1">1-phosphatidylinositol-4-phosphate 5-kinase</fullName>
        <ecNumber evidence="1">2.7.1.68</ecNumber>
    </recommendedName>
</protein>
<dbReference type="Gene3D" id="3.30.810.10">
    <property type="entry name" value="2-Layer Sandwich"/>
    <property type="match status" value="2"/>
</dbReference>
<evidence type="ECO:0000256" key="1">
    <source>
        <dbReference type="ARBA" id="ARBA00012172"/>
    </source>
</evidence>
<sequence length="1046" mass="115087">MTVRVRGTGARCIDAPDLLDLAEDSWRRGPPTKQVAVMSTISSYWSSASGASNRSKVREFPNGDQYDGAWSEGVPHGNGRYTWKDSSFYDGSWQAGSRSGVGVYVWPTGARYRGEWKDGFMHGVGTLLAPNGAIYQGGWAMDLKHGLGKKVYANGDTYEGLWHNGRFQGPGRYKWANRNEYDGQWHAGRMHGQGTLIWNSGDRYDGEFKAGQEHGLGIFTWADGTTYEGHWQNGHKHGIGLYRPTYEHAERRSLALAPSTRPSEAATATADVEAVPSGPKAAQDPNPSPSTADAPLPPIAPQDQGTIESGESHRESLSGEGRERGRLGDTVFVREYEGGRMVRSEPLTPEELELVSAVPKLPNRRHRRHKRSEQRAGETIYKGHRSYDLMLNLQLGIRYSVTRVAAEQSHDTLESQHFQAKIKLNFPRDGSKATPPHPSGDFKWKDYCPLAFRQLREVFSIDAAQYMTSICGDLALREMPSPGKSGSVFFLSHDDKYIIKTVRKGEKKLLLDLLPQYCQHVERHPHTLLIKFYGLHRVRPLKGAKVRFIVMNNVFQTSLPIHQRYDLKGSTQGRGQGRGAAPNGSATILKDLDLNIQLKLEESWQNRLQWQLAQDCRLLEQLRVMDYSLLLGVTLCNTGYGSAPATDKEDDADDDRDELSALGIAPYSSGSGAQTASTPVDNLFQSSQSAALNDTPPATARSHHGLRSLESAAAVALTHALRSNLPGDSSGLSDPSEASSKSEAMPSPANIPHFESLPLRQDSVPPQPEPEPSTDLASQRRSRCVPRPGCSMLLCTHMPAQAPGNEGEDEAHSSASFVLRKSTGDLMMRMPSAPSVRQAPPRISRPSTSFVHRRSASVDDIGARGQGSGQVQGWGQERADQELRQQLEARVARGMSQKRMADLVALAQCRTLALGLRHARSATLLLAMRPQRSLANRPVASGPGSADELAHALGQTRVQLGANMAAVAQALPPRDAEGGPDSQQPLPPHEDAIVFFGIIDILQEYNMTKRLEHGLKSMRHDGTTISAVDPRQYSRRFQDFMRKVFI</sequence>
<evidence type="ECO:0000256" key="4">
    <source>
        <dbReference type="SAM" id="MobiDB-lite"/>
    </source>
</evidence>
<proteinExistence type="predicted"/>
<dbReference type="Gene3D" id="2.20.110.10">
    <property type="entry name" value="Histone H3 K4-specific methyltransferase SET7/9 N-terminal domain"/>
    <property type="match status" value="4"/>
</dbReference>
<dbReference type="SUPFAM" id="SSF56104">
    <property type="entry name" value="SAICAR synthase-like"/>
    <property type="match status" value="2"/>
</dbReference>
<dbReference type="GO" id="GO:0005524">
    <property type="term" value="F:ATP binding"/>
    <property type="evidence" value="ECO:0007669"/>
    <property type="project" value="UniProtKB-UniRule"/>
</dbReference>
<keyword evidence="2" id="KW-0677">Repeat</keyword>
<feature type="compositionally biased region" description="Basic and acidic residues" evidence="4">
    <location>
        <begin position="310"/>
        <end position="330"/>
    </location>
</feature>
<keyword evidence="7" id="KW-1185">Reference proteome</keyword>
<feature type="region of interest" description="Disordered" evidence="4">
    <location>
        <begin position="831"/>
        <end position="852"/>
    </location>
</feature>
<dbReference type="InterPro" id="IPR027483">
    <property type="entry name" value="PInositol-4-P-4/5-kinase_C_sf"/>
</dbReference>
<dbReference type="SMART" id="SM00698">
    <property type="entry name" value="MORN"/>
    <property type="match status" value="8"/>
</dbReference>
<dbReference type="Pfam" id="PF02493">
    <property type="entry name" value="MORN"/>
    <property type="match status" value="8"/>
</dbReference>
<feature type="region of interest" description="Disordered" evidence="4">
    <location>
        <begin position="255"/>
        <end position="330"/>
    </location>
</feature>
<dbReference type="SUPFAM" id="SSF82185">
    <property type="entry name" value="Histone H3 K4-specific methyltransferase SET7/9 N-terminal domain"/>
    <property type="match status" value="1"/>
</dbReference>
<dbReference type="GO" id="GO:0005886">
    <property type="term" value="C:plasma membrane"/>
    <property type="evidence" value="ECO:0007669"/>
    <property type="project" value="TreeGrafter"/>
</dbReference>
<dbReference type="InterPro" id="IPR003409">
    <property type="entry name" value="MORN"/>
</dbReference>
<dbReference type="Proteomes" id="UP001465755">
    <property type="component" value="Unassembled WGS sequence"/>
</dbReference>
<gene>
    <name evidence="6" type="ORF">WJX73_003652</name>
</gene>
<feature type="compositionally biased region" description="Polar residues" evidence="4">
    <location>
        <begin position="726"/>
        <end position="742"/>
    </location>
</feature>
<feature type="region of interest" description="Disordered" evidence="4">
    <location>
        <begin position="724"/>
        <end position="784"/>
    </location>
</feature>
<keyword evidence="3" id="KW-0418">Kinase</keyword>